<feature type="signal peptide" evidence="2">
    <location>
        <begin position="1"/>
        <end position="23"/>
    </location>
</feature>
<dbReference type="EMBL" id="CAADFO010000018">
    <property type="protein sequence ID" value="VFK26107.1"/>
    <property type="molecule type" value="Genomic_DNA"/>
</dbReference>
<accession>A0A450X9V0</accession>
<sequence length="767" mass="85533">MKALLYPVVILCLLMTIFPRLVAANPEAAGVDIVVLIDQSGSMMGKGATNVINDRYGKRISFFDSLTPKLVLSAKRRMTNRLSVVEFGGRNATHPQYRPQLTLSEHVIHPIHRPSRNEADVHSDIRSGLMNIKEIARGDTDHPAALKLARQKINWFLANPVSVPPGGKPGSRQRLVVLITDGQSYVAISRKKNTSIPPNQLKKETERETAIFTRDAKFLIFGINDKSNYWEQGWGDFWRGLATPDPQSGEGHAYLVQHDEIIAKIITSLAPLIPPPSQVITEDYHATVPPYLKALNVLVDFVRPRVPTSKVQIIGPDGKRVLPPSNAREWSNGMSFRIPHPAPGMWQLRQPDSPYRVMLDYELETAELTAPASPLSQHLSSPIRYRLSGRGPGRLFQSDPNFPIVHFETRVIDPAGSARDYRMDEDPANPGHMVSNASFQPTVSGEYRLVFSGRLSAVGVSQAKVPLYASEDPEGDRLFVNETIPVQLRIEAPGKPITLQFGSVEIPFTARFINTKDAQPLAPHEVLLESVLLSVSLSGGDENEKVKLKSDGEVLEAGKPLVLSAPFGRYLFNSGEVRFQIHAPMESFREDIYYQGIEGGGTWETANYVFREAWTTLALMAGVFLALVGTLAALWMLFGRRLLIARQDSREKQHPKLVFNMPASSSPTKQEWDLTGRSVVKDKTRVALDAGEDWELKGFKVRRKPVIWGDGKKVAVKFRYRPHGSDKGWEKVALETRNDDGKARRRVKGLDKEAYFILLRGEGVPSF</sequence>
<keyword evidence="2" id="KW-0732">Signal</keyword>
<keyword evidence="1" id="KW-0812">Transmembrane</keyword>
<dbReference type="CDD" id="cd00198">
    <property type="entry name" value="vWFA"/>
    <property type="match status" value="1"/>
</dbReference>
<feature type="domain" description="VWFA" evidence="3">
    <location>
        <begin position="32"/>
        <end position="269"/>
    </location>
</feature>
<organism evidence="4">
    <name type="scientific">Candidatus Kentrum sp. MB</name>
    <dbReference type="NCBI Taxonomy" id="2138164"/>
    <lineage>
        <taxon>Bacteria</taxon>
        <taxon>Pseudomonadati</taxon>
        <taxon>Pseudomonadota</taxon>
        <taxon>Gammaproteobacteria</taxon>
        <taxon>Candidatus Kentrum</taxon>
    </lineage>
</organism>
<gene>
    <name evidence="4" type="ORF">BECKMB1821G_GA0114241_101821</name>
</gene>
<dbReference type="PROSITE" id="PS50234">
    <property type="entry name" value="VWFA"/>
    <property type="match status" value="1"/>
</dbReference>
<dbReference type="InterPro" id="IPR002035">
    <property type="entry name" value="VWF_A"/>
</dbReference>
<dbReference type="AlphaFoldDB" id="A0A450X9V0"/>
<keyword evidence="1" id="KW-0472">Membrane</keyword>
<evidence type="ECO:0000256" key="2">
    <source>
        <dbReference type="SAM" id="SignalP"/>
    </source>
</evidence>
<dbReference type="Gene3D" id="3.40.50.410">
    <property type="entry name" value="von Willebrand factor, type A domain"/>
    <property type="match status" value="1"/>
</dbReference>
<evidence type="ECO:0000259" key="3">
    <source>
        <dbReference type="PROSITE" id="PS50234"/>
    </source>
</evidence>
<reference evidence="4" key="1">
    <citation type="submission" date="2019-02" db="EMBL/GenBank/DDBJ databases">
        <authorList>
            <person name="Gruber-Vodicka R. H."/>
            <person name="Seah K. B. B."/>
        </authorList>
    </citation>
    <scope>NUCLEOTIDE SEQUENCE</scope>
    <source>
        <strain evidence="4">BECK_BZ197</strain>
    </source>
</reference>
<protein>
    <recommendedName>
        <fullName evidence="3">VWFA domain-containing protein</fullName>
    </recommendedName>
</protein>
<name>A0A450X9V0_9GAMM</name>
<dbReference type="InterPro" id="IPR036465">
    <property type="entry name" value="vWFA_dom_sf"/>
</dbReference>
<feature type="chain" id="PRO_5019245683" description="VWFA domain-containing protein" evidence="2">
    <location>
        <begin position="24"/>
        <end position="767"/>
    </location>
</feature>
<proteinExistence type="predicted"/>
<feature type="transmembrane region" description="Helical" evidence="1">
    <location>
        <begin position="617"/>
        <end position="638"/>
    </location>
</feature>
<dbReference type="SUPFAM" id="SSF53300">
    <property type="entry name" value="vWA-like"/>
    <property type="match status" value="1"/>
</dbReference>
<evidence type="ECO:0000313" key="4">
    <source>
        <dbReference type="EMBL" id="VFK26107.1"/>
    </source>
</evidence>
<evidence type="ECO:0000256" key="1">
    <source>
        <dbReference type="SAM" id="Phobius"/>
    </source>
</evidence>
<keyword evidence="1" id="KW-1133">Transmembrane helix</keyword>